<feature type="region of interest" description="Disordered" evidence="6">
    <location>
        <begin position="63"/>
        <end position="184"/>
    </location>
</feature>
<dbReference type="Pfam" id="PF17218">
    <property type="entry name" value="CBX7_C"/>
    <property type="match status" value="1"/>
</dbReference>
<dbReference type="InterPro" id="IPR000953">
    <property type="entry name" value="Chromo/chromo_shadow_dom"/>
</dbReference>
<feature type="compositionally biased region" description="Low complexity" evidence="6">
    <location>
        <begin position="82"/>
        <end position="92"/>
    </location>
</feature>
<feature type="compositionally biased region" description="Low complexity" evidence="6">
    <location>
        <begin position="106"/>
        <end position="137"/>
    </location>
</feature>
<feature type="compositionally biased region" description="Basic and acidic residues" evidence="6">
    <location>
        <begin position="369"/>
        <end position="378"/>
    </location>
</feature>
<dbReference type="InterPro" id="IPR033773">
    <property type="entry name" value="CBX7_C"/>
</dbReference>
<reference evidence="8" key="2">
    <citation type="submission" date="2025-08" db="UniProtKB">
        <authorList>
            <consortium name="Ensembl"/>
        </authorList>
    </citation>
    <scope>IDENTIFICATION</scope>
</reference>
<reference evidence="8" key="3">
    <citation type="submission" date="2025-09" db="UniProtKB">
        <authorList>
            <consortium name="Ensembl"/>
        </authorList>
    </citation>
    <scope>IDENTIFICATION</scope>
</reference>
<keyword evidence="2" id="KW-0678">Repressor</keyword>
<dbReference type="SMART" id="SM00298">
    <property type="entry name" value="CHROMO"/>
    <property type="match status" value="1"/>
</dbReference>
<dbReference type="PANTHER" id="PTHR46389">
    <property type="entry name" value="POLYCOMB GROUP PROTEIN PC"/>
    <property type="match status" value="1"/>
</dbReference>
<dbReference type="InterPro" id="IPR052458">
    <property type="entry name" value="PcG_PRC1-like_component"/>
</dbReference>
<dbReference type="GO" id="GO:0003682">
    <property type="term" value="F:chromatin binding"/>
    <property type="evidence" value="ECO:0007669"/>
    <property type="project" value="TreeGrafter"/>
</dbReference>
<keyword evidence="9" id="KW-1185">Reference proteome</keyword>
<keyword evidence="5" id="KW-0539">Nucleus</keyword>
<keyword evidence="4" id="KW-0804">Transcription</keyword>
<protein>
    <recommendedName>
        <fullName evidence="7">Chromo domain-containing protein</fullName>
    </recommendedName>
</protein>
<dbReference type="CDD" id="cd18648">
    <property type="entry name" value="CD_Cbx6"/>
    <property type="match status" value="1"/>
</dbReference>
<evidence type="ECO:0000313" key="9">
    <source>
        <dbReference type="Proteomes" id="UP000007635"/>
    </source>
</evidence>
<dbReference type="GO" id="GO:0000785">
    <property type="term" value="C:chromatin"/>
    <property type="evidence" value="ECO:0007669"/>
    <property type="project" value="TreeGrafter"/>
</dbReference>
<dbReference type="GO" id="GO:0035102">
    <property type="term" value="C:PRC1 complex"/>
    <property type="evidence" value="ECO:0007669"/>
    <property type="project" value="TreeGrafter"/>
</dbReference>
<feature type="region of interest" description="Disordered" evidence="6">
    <location>
        <begin position="274"/>
        <end position="463"/>
    </location>
</feature>
<dbReference type="FunFam" id="2.40.50.40:FF:000006">
    <property type="entry name" value="Chromobox protein homolog 7"/>
    <property type="match status" value="1"/>
</dbReference>
<feature type="compositionally biased region" description="Pro residues" evidence="6">
    <location>
        <begin position="454"/>
        <end position="463"/>
    </location>
</feature>
<dbReference type="GO" id="GO:0000122">
    <property type="term" value="P:negative regulation of transcription by RNA polymerase II"/>
    <property type="evidence" value="ECO:0007669"/>
    <property type="project" value="TreeGrafter"/>
</dbReference>
<feature type="compositionally biased region" description="Low complexity" evidence="6">
    <location>
        <begin position="305"/>
        <end position="317"/>
    </location>
</feature>
<evidence type="ECO:0000256" key="1">
    <source>
        <dbReference type="ARBA" id="ARBA00004123"/>
    </source>
</evidence>
<organism evidence="8 9">
    <name type="scientific">Gasterosteus aculeatus aculeatus</name>
    <name type="common">three-spined stickleback</name>
    <dbReference type="NCBI Taxonomy" id="481459"/>
    <lineage>
        <taxon>Eukaryota</taxon>
        <taxon>Metazoa</taxon>
        <taxon>Chordata</taxon>
        <taxon>Craniata</taxon>
        <taxon>Vertebrata</taxon>
        <taxon>Euteleostomi</taxon>
        <taxon>Actinopterygii</taxon>
        <taxon>Neopterygii</taxon>
        <taxon>Teleostei</taxon>
        <taxon>Neoteleostei</taxon>
        <taxon>Acanthomorphata</taxon>
        <taxon>Eupercaria</taxon>
        <taxon>Perciformes</taxon>
        <taxon>Cottioidei</taxon>
        <taxon>Gasterosteales</taxon>
        <taxon>Gasterosteidae</taxon>
        <taxon>Gasterosteus</taxon>
    </lineage>
</organism>
<feature type="compositionally biased region" description="Polar residues" evidence="6">
    <location>
        <begin position="390"/>
        <end position="399"/>
    </location>
</feature>
<proteinExistence type="predicted"/>
<evidence type="ECO:0000256" key="2">
    <source>
        <dbReference type="ARBA" id="ARBA00022491"/>
    </source>
</evidence>
<dbReference type="InterPro" id="IPR023780">
    <property type="entry name" value="Chromo_domain"/>
</dbReference>
<feature type="compositionally biased region" description="Basic and acidic residues" evidence="6">
    <location>
        <begin position="63"/>
        <end position="72"/>
    </location>
</feature>
<dbReference type="InterPro" id="IPR016197">
    <property type="entry name" value="Chromo-like_dom_sf"/>
</dbReference>
<dbReference type="Proteomes" id="UP000007635">
    <property type="component" value="Chromosome IX"/>
</dbReference>
<dbReference type="AlphaFoldDB" id="A0AAQ4RUR2"/>
<feature type="compositionally biased region" description="Low complexity" evidence="6">
    <location>
        <begin position="331"/>
        <end position="349"/>
    </location>
</feature>
<evidence type="ECO:0000256" key="3">
    <source>
        <dbReference type="ARBA" id="ARBA00023015"/>
    </source>
</evidence>
<evidence type="ECO:0000256" key="6">
    <source>
        <dbReference type="SAM" id="MobiDB-lite"/>
    </source>
</evidence>
<sequence>MRGKMEVSSTGDRVFAAEAILKRRVRKGRLEYLVKWKGWAMKHSTWEPEENILDDRLILGFERKEREQEMHGPKKRGPKPKTPTGKTRTQKGASRGGASDAPHTTSRSAPGRAPPSSLAPPHAASSSASSSTVAPSPKLNSLAATHKLKKDIHRCHRMSRRPLPRSDPMAPSFSTPGGLPSRLHASPFSETVRILNRRVKPREVKRGRIILNLKVIDKAGRGGAAGRSVTAGRQNIPSRNRIIGKKGDAPYRPFQPPLKMLGFPMYGKPFGLQCGGPASLQPHPGSSTEERNAGSASAHPERRPPTSGAAASPPTEAIESSQKGPNATPADASWSSDPPLLPSSSSSSLGEKEEEEEGDAAPDSSMTREGGRKSARERGARRHQPVAPGDQSSALTDSQRPPAEGDPNWHPEMAPSSKDVVVTDVTSNLLTVTIKEFPSPASPSAGPENAPSSSDPPPPQPKP</sequence>
<reference evidence="8 9" key="1">
    <citation type="journal article" date="2021" name="G3 (Bethesda)">
        <title>Improved contiguity of the threespine stickleback genome using long-read sequencing.</title>
        <authorList>
            <person name="Nath S."/>
            <person name="Shaw D.E."/>
            <person name="White M.A."/>
        </authorList>
    </citation>
    <scope>NUCLEOTIDE SEQUENCE [LARGE SCALE GENOMIC DNA]</scope>
    <source>
        <strain evidence="8 9">Lake Benthic</strain>
    </source>
</reference>
<dbReference type="Gene3D" id="2.40.50.40">
    <property type="match status" value="1"/>
</dbReference>
<dbReference type="Ensembl" id="ENSGACT00000054242.1">
    <property type="protein sequence ID" value="ENSGACP00000067454.1"/>
    <property type="gene ID" value="ENSGACG00000033191.1"/>
</dbReference>
<dbReference type="PROSITE" id="PS50013">
    <property type="entry name" value="CHROMO_2"/>
    <property type="match status" value="1"/>
</dbReference>
<dbReference type="GeneTree" id="ENSGT00940000154405"/>
<dbReference type="PANTHER" id="PTHR46389:SF4">
    <property type="entry name" value="CHROMOBOX PROTEIN HOMOLOG 6"/>
    <property type="match status" value="1"/>
</dbReference>
<dbReference type="PROSITE" id="PS00598">
    <property type="entry name" value="CHROMO_1"/>
    <property type="match status" value="1"/>
</dbReference>
<evidence type="ECO:0000256" key="5">
    <source>
        <dbReference type="ARBA" id="ARBA00023242"/>
    </source>
</evidence>
<dbReference type="SUPFAM" id="SSF54160">
    <property type="entry name" value="Chromo domain-like"/>
    <property type="match status" value="1"/>
</dbReference>
<dbReference type="Pfam" id="PF00385">
    <property type="entry name" value="Chromo"/>
    <property type="match status" value="1"/>
</dbReference>
<evidence type="ECO:0000256" key="4">
    <source>
        <dbReference type="ARBA" id="ARBA00023163"/>
    </source>
</evidence>
<accession>A0AAQ4RUR2</accession>
<name>A0AAQ4RUR2_GASAC</name>
<keyword evidence="3" id="KW-0805">Transcription regulation</keyword>
<feature type="compositionally biased region" description="Basic residues" evidence="6">
    <location>
        <begin position="146"/>
        <end position="163"/>
    </location>
</feature>
<feature type="domain" description="Chromo" evidence="7">
    <location>
        <begin position="15"/>
        <end position="73"/>
    </location>
</feature>
<dbReference type="InterPro" id="IPR023779">
    <property type="entry name" value="Chromodomain_CS"/>
</dbReference>
<comment type="subcellular location">
    <subcellularLocation>
        <location evidence="1">Nucleus</location>
    </subcellularLocation>
</comment>
<evidence type="ECO:0000313" key="8">
    <source>
        <dbReference type="Ensembl" id="ENSGACP00000067454.1"/>
    </source>
</evidence>
<evidence type="ECO:0000259" key="7">
    <source>
        <dbReference type="PROSITE" id="PS50013"/>
    </source>
</evidence>